<dbReference type="Gene3D" id="3.20.20.140">
    <property type="entry name" value="Metal-dependent hydrolases"/>
    <property type="match status" value="1"/>
</dbReference>
<organism evidence="3 4">
    <name type="scientific">Caballeronia sordidicola</name>
    <name type="common">Burkholderia sordidicola</name>
    <dbReference type="NCBI Taxonomy" id="196367"/>
    <lineage>
        <taxon>Bacteria</taxon>
        <taxon>Pseudomonadati</taxon>
        <taxon>Pseudomonadota</taxon>
        <taxon>Betaproteobacteria</taxon>
        <taxon>Burkholderiales</taxon>
        <taxon>Burkholderiaceae</taxon>
        <taxon>Caballeronia</taxon>
    </lineage>
</organism>
<feature type="region of interest" description="Disordered" evidence="1">
    <location>
        <begin position="1"/>
        <end position="23"/>
    </location>
</feature>
<keyword evidence="3" id="KW-0378">Hydrolase</keyword>
<proteinExistence type="predicted"/>
<evidence type="ECO:0000313" key="3">
    <source>
        <dbReference type="EMBL" id="OTP66859.1"/>
    </source>
</evidence>
<evidence type="ECO:0000313" key="4">
    <source>
        <dbReference type="Proteomes" id="UP000194546"/>
    </source>
</evidence>
<dbReference type="PANTHER" id="PTHR35563">
    <property type="entry name" value="BARREL METAL-DEPENDENT HYDROLASE, PUTATIVE (AFU_ORTHOLOGUE AFUA_1G16240)-RELATED"/>
    <property type="match status" value="1"/>
</dbReference>
<evidence type="ECO:0000256" key="1">
    <source>
        <dbReference type="SAM" id="MobiDB-lite"/>
    </source>
</evidence>
<dbReference type="InterPro" id="IPR052358">
    <property type="entry name" value="Aro_Compnd_Degr_Hydrolases"/>
</dbReference>
<feature type="domain" description="Amidohydrolase-related" evidence="2">
    <location>
        <begin position="22"/>
        <end position="287"/>
    </location>
</feature>
<dbReference type="InterPro" id="IPR032466">
    <property type="entry name" value="Metal_Hydrolase"/>
</dbReference>
<dbReference type="PANTHER" id="PTHR35563:SF2">
    <property type="entry name" value="BARREL METAL-DEPENDENT HYDROLASE, PUTATIVE (AFU_ORTHOLOGUE AFUA_1G16240)-RELATED"/>
    <property type="match status" value="1"/>
</dbReference>
<reference evidence="3 4" key="1">
    <citation type="submission" date="2017-03" db="EMBL/GenBank/DDBJ databases">
        <title>Genome analysis of strain PAMC 26510.</title>
        <authorList>
            <person name="Oh H.-M."/>
            <person name="Yang J.-A."/>
        </authorList>
    </citation>
    <scope>NUCLEOTIDE SEQUENCE [LARGE SCALE GENOMIC DNA]</scope>
    <source>
        <strain evidence="3 4">PAMC 26510</strain>
    </source>
</reference>
<sequence length="297" mass="32743">MNSQSRKDNAQPAGRRPPAGACDSHMHVYDRRFLADGASQANFPDRASAADYLEVQRQTGTTRTVVVTPRNYGSDNRVTLDAIQALGRERTRGVGVLTPEVTDAQLEQLHNGGVRGIRFTLYTPANAAVRFDMVEPLAQRIAELGWHVQLHWTAAQIVEHRAMLARLPSAIVFDHLARLPLPDGASHPAFNIVRDLAESGRVWVKLSGPYLDSCVGLADDYADTAPIARAWIGALPDRVVWGSDWPHVTESHKPDDTRLLDLLDTWTEDTAVSDRILVDNAAALYDFPNQEDPVSKA</sequence>
<protein>
    <submittedName>
        <fullName evidence="3">Putative 2-pyrone-4,6-dicarboxylic acid hydrolase</fullName>
    </submittedName>
</protein>
<dbReference type="Pfam" id="PF04909">
    <property type="entry name" value="Amidohydro_2"/>
    <property type="match status" value="1"/>
</dbReference>
<evidence type="ECO:0000259" key="2">
    <source>
        <dbReference type="Pfam" id="PF04909"/>
    </source>
</evidence>
<dbReference type="SUPFAM" id="SSF51556">
    <property type="entry name" value="Metallo-dependent hydrolases"/>
    <property type="match status" value="1"/>
</dbReference>
<dbReference type="Proteomes" id="UP000194546">
    <property type="component" value="Unassembled WGS sequence"/>
</dbReference>
<dbReference type="EMBL" id="NBTY01000199">
    <property type="protein sequence ID" value="OTP66859.1"/>
    <property type="molecule type" value="Genomic_DNA"/>
</dbReference>
<dbReference type="InterPro" id="IPR006680">
    <property type="entry name" value="Amidohydro-rel"/>
</dbReference>
<accession>A0A242M6N6</accession>
<dbReference type="AlphaFoldDB" id="A0A242M6N6"/>
<gene>
    <name evidence="3" type="ORF">PAMC26510_34025</name>
</gene>
<feature type="compositionally biased region" description="Low complexity" evidence="1">
    <location>
        <begin position="12"/>
        <end position="21"/>
    </location>
</feature>
<name>A0A242M6N6_CABSO</name>
<dbReference type="GO" id="GO:0016787">
    <property type="term" value="F:hydrolase activity"/>
    <property type="evidence" value="ECO:0007669"/>
    <property type="project" value="UniProtKB-KW"/>
</dbReference>
<comment type="caution">
    <text evidence="3">The sequence shown here is derived from an EMBL/GenBank/DDBJ whole genome shotgun (WGS) entry which is preliminary data.</text>
</comment>